<dbReference type="EMBL" id="CAUJNA010000405">
    <property type="protein sequence ID" value="CAJ1376570.1"/>
    <property type="molecule type" value="Genomic_DNA"/>
</dbReference>
<dbReference type="InterPro" id="IPR039575">
    <property type="entry name" value="P3H"/>
</dbReference>
<dbReference type="AlphaFoldDB" id="A0AA36HXG4"/>
<protein>
    <recommendedName>
        <fullName evidence="3">Prolyl 4-hydroxylase alpha subunit domain-containing protein</fullName>
    </recommendedName>
</protein>
<dbReference type="GO" id="GO:0032963">
    <property type="term" value="P:collagen metabolic process"/>
    <property type="evidence" value="ECO:0007669"/>
    <property type="project" value="InterPro"/>
</dbReference>
<evidence type="ECO:0000313" key="2">
    <source>
        <dbReference type="Proteomes" id="UP001178507"/>
    </source>
</evidence>
<dbReference type="Proteomes" id="UP001178507">
    <property type="component" value="Unassembled WGS sequence"/>
</dbReference>
<sequence length="306" mass="33711">MARSCPGSCEEDAVASVLRGRAVLEDVMPFAAVRRLHALAASSPVSLWEFVRPGLDEELSIVESFARQVAANFSRPLVKSSQEGLHLDGAEAICRSADSDDFSEHAGYIPAGEDLHIAEMTLDQAKDFCRRLELCNGFTLQAGIRRASRKMMTEIQQCPPTCASDARSEVQDGDSEGWRSFRRERHKVRHGPDAVPPQAANCYKEGADCLRKFPAMFWRSHMAVLFLHQSDDFEGGFYFTPHFNSTDRVWVNPAVGKAVAFAAGAHNLHGLDISSGQLCTLSLWLTPDASRASRVLEAATDELEEL</sequence>
<dbReference type="PANTHER" id="PTHR14049">
    <property type="entry name" value="LEPRECAN 1"/>
    <property type="match status" value="1"/>
</dbReference>
<evidence type="ECO:0008006" key="3">
    <source>
        <dbReference type="Google" id="ProtNLM"/>
    </source>
</evidence>
<name>A0AA36HXG4_9DINO</name>
<evidence type="ECO:0000313" key="1">
    <source>
        <dbReference type="EMBL" id="CAJ1376570.1"/>
    </source>
</evidence>
<reference evidence="1" key="1">
    <citation type="submission" date="2023-08" db="EMBL/GenBank/DDBJ databases">
        <authorList>
            <person name="Chen Y."/>
            <person name="Shah S."/>
            <person name="Dougan E. K."/>
            <person name="Thang M."/>
            <person name="Chan C."/>
        </authorList>
    </citation>
    <scope>NUCLEOTIDE SEQUENCE</scope>
</reference>
<dbReference type="PANTHER" id="PTHR14049:SF9">
    <property type="entry name" value="PROCOLLAGEN-PROLINE 3-DIOXYGENASE"/>
    <property type="match status" value="1"/>
</dbReference>
<comment type="caution">
    <text evidence="1">The sequence shown here is derived from an EMBL/GenBank/DDBJ whole genome shotgun (WGS) entry which is preliminary data.</text>
</comment>
<accession>A0AA36HXG4</accession>
<gene>
    <name evidence="1" type="ORF">EVOR1521_LOCUS5605</name>
</gene>
<organism evidence="1 2">
    <name type="scientific">Effrenium voratum</name>
    <dbReference type="NCBI Taxonomy" id="2562239"/>
    <lineage>
        <taxon>Eukaryota</taxon>
        <taxon>Sar</taxon>
        <taxon>Alveolata</taxon>
        <taxon>Dinophyceae</taxon>
        <taxon>Suessiales</taxon>
        <taxon>Symbiodiniaceae</taxon>
        <taxon>Effrenium</taxon>
    </lineage>
</organism>
<keyword evidence="2" id="KW-1185">Reference proteome</keyword>
<proteinExistence type="predicted"/>